<dbReference type="EC" id="1.1.1.169" evidence="3 10"/>
<comment type="function">
    <text evidence="10">Catalyzes the NADPH-dependent reduction of ketopantoate into pantoic acid.</text>
</comment>
<dbReference type="InterPro" id="IPR003710">
    <property type="entry name" value="ApbA"/>
</dbReference>
<proteinExistence type="inferred from homology"/>
<protein>
    <recommendedName>
        <fullName evidence="4 10">2-dehydropantoate 2-reductase</fullName>
        <ecNumber evidence="3 10">1.1.1.169</ecNumber>
    </recommendedName>
    <alternativeName>
        <fullName evidence="8 10">Ketopantoate reductase</fullName>
    </alternativeName>
</protein>
<evidence type="ECO:0000259" key="12">
    <source>
        <dbReference type="Pfam" id="PF08546"/>
    </source>
</evidence>
<dbReference type="GO" id="GO:0008677">
    <property type="term" value="F:2-dehydropantoate 2-reductase activity"/>
    <property type="evidence" value="ECO:0007669"/>
    <property type="project" value="UniProtKB-EC"/>
</dbReference>
<evidence type="ECO:0000256" key="6">
    <source>
        <dbReference type="ARBA" id="ARBA00022857"/>
    </source>
</evidence>
<evidence type="ECO:0000313" key="13">
    <source>
        <dbReference type="EMBL" id="MCA2016926.1"/>
    </source>
</evidence>
<feature type="domain" description="Ketopantoate reductase N-terminal" evidence="11">
    <location>
        <begin position="3"/>
        <end position="148"/>
    </location>
</feature>
<comment type="catalytic activity">
    <reaction evidence="9 10">
        <text>(R)-pantoate + NADP(+) = 2-dehydropantoate + NADPH + H(+)</text>
        <dbReference type="Rhea" id="RHEA:16233"/>
        <dbReference type="ChEBI" id="CHEBI:11561"/>
        <dbReference type="ChEBI" id="CHEBI:15378"/>
        <dbReference type="ChEBI" id="CHEBI:15980"/>
        <dbReference type="ChEBI" id="CHEBI:57783"/>
        <dbReference type="ChEBI" id="CHEBI:58349"/>
        <dbReference type="EC" id="1.1.1.169"/>
    </reaction>
</comment>
<comment type="similarity">
    <text evidence="2 10">Belongs to the ketopantoate reductase family.</text>
</comment>
<dbReference type="NCBIfam" id="TIGR00745">
    <property type="entry name" value="apbA_panE"/>
    <property type="match status" value="1"/>
</dbReference>
<evidence type="ECO:0000256" key="3">
    <source>
        <dbReference type="ARBA" id="ARBA00013014"/>
    </source>
</evidence>
<dbReference type="InterPro" id="IPR036291">
    <property type="entry name" value="NAD(P)-bd_dom_sf"/>
</dbReference>
<dbReference type="EMBL" id="JAIWIU010000076">
    <property type="protein sequence ID" value="MCA2016926.1"/>
    <property type="molecule type" value="Genomic_DNA"/>
</dbReference>
<dbReference type="SUPFAM" id="SSF48179">
    <property type="entry name" value="6-phosphogluconate dehydrogenase C-terminal domain-like"/>
    <property type="match status" value="1"/>
</dbReference>
<keyword evidence="5 10" id="KW-0566">Pantothenate biosynthesis</keyword>
<dbReference type="Proteomes" id="UP001199044">
    <property type="component" value="Unassembled WGS sequence"/>
</dbReference>
<comment type="caution">
    <text evidence="13">The sequence shown here is derived from an EMBL/GenBank/DDBJ whole genome shotgun (WGS) entry which is preliminary data.</text>
</comment>
<dbReference type="RefSeq" id="WP_225250786.1">
    <property type="nucleotide sequence ID" value="NZ_JAIWIU010000076.1"/>
</dbReference>
<organism evidence="13 14">
    <name type="scientific">Vibrio tritonius</name>
    <dbReference type="NCBI Taxonomy" id="1435069"/>
    <lineage>
        <taxon>Bacteria</taxon>
        <taxon>Pseudomonadati</taxon>
        <taxon>Pseudomonadota</taxon>
        <taxon>Gammaproteobacteria</taxon>
        <taxon>Vibrionales</taxon>
        <taxon>Vibrionaceae</taxon>
        <taxon>Vibrio</taxon>
    </lineage>
</organism>
<evidence type="ECO:0000259" key="11">
    <source>
        <dbReference type="Pfam" id="PF02558"/>
    </source>
</evidence>
<dbReference type="InterPro" id="IPR013752">
    <property type="entry name" value="KPA_reductase"/>
</dbReference>
<name>A0ABS7YPX1_9VIBR</name>
<feature type="domain" description="Ketopantoate reductase C-terminal" evidence="12">
    <location>
        <begin position="174"/>
        <end position="297"/>
    </location>
</feature>
<keyword evidence="7 10" id="KW-0560">Oxidoreductase</keyword>
<evidence type="ECO:0000313" key="14">
    <source>
        <dbReference type="Proteomes" id="UP001199044"/>
    </source>
</evidence>
<evidence type="ECO:0000256" key="4">
    <source>
        <dbReference type="ARBA" id="ARBA00019465"/>
    </source>
</evidence>
<evidence type="ECO:0000256" key="5">
    <source>
        <dbReference type="ARBA" id="ARBA00022655"/>
    </source>
</evidence>
<evidence type="ECO:0000256" key="10">
    <source>
        <dbReference type="RuleBase" id="RU362068"/>
    </source>
</evidence>
<dbReference type="InterPro" id="IPR013332">
    <property type="entry name" value="KPR_N"/>
</dbReference>
<evidence type="ECO:0000256" key="7">
    <source>
        <dbReference type="ARBA" id="ARBA00023002"/>
    </source>
</evidence>
<dbReference type="Pfam" id="PF02558">
    <property type="entry name" value="ApbA"/>
    <property type="match status" value="1"/>
</dbReference>
<gene>
    <name evidence="13" type="primary">panE</name>
    <name evidence="13" type="ORF">LDJ79_12445</name>
</gene>
<dbReference type="InterPro" id="IPR013328">
    <property type="entry name" value="6PGD_dom2"/>
</dbReference>
<comment type="pathway">
    <text evidence="1 10">Cofactor biosynthesis; (R)-pantothenate biosynthesis; (R)-pantoate from 3-methyl-2-oxobutanoate: step 2/2.</text>
</comment>
<dbReference type="PANTHER" id="PTHR43765">
    <property type="entry name" value="2-DEHYDROPANTOATE 2-REDUCTASE-RELATED"/>
    <property type="match status" value="1"/>
</dbReference>
<dbReference type="Gene3D" id="1.10.1040.10">
    <property type="entry name" value="N-(1-d-carboxylethyl)-l-norvaline Dehydrogenase, domain 2"/>
    <property type="match status" value="1"/>
</dbReference>
<dbReference type="PANTHER" id="PTHR43765:SF2">
    <property type="entry name" value="2-DEHYDROPANTOATE 2-REDUCTASE"/>
    <property type="match status" value="1"/>
</dbReference>
<evidence type="ECO:0000256" key="8">
    <source>
        <dbReference type="ARBA" id="ARBA00032024"/>
    </source>
</evidence>
<reference evidence="14" key="1">
    <citation type="submission" date="2023-07" db="EMBL/GenBank/DDBJ databases">
        <title>Molecular identification of indigenous halophilic bacteria isolated from red sea cost, biodegradation of synthetic dyes and assessment of degraded metabolite toxicity.</title>
        <authorList>
            <person name="Chaieb K."/>
            <person name="Altayb H.N."/>
        </authorList>
    </citation>
    <scope>NUCLEOTIDE SEQUENCE [LARGE SCALE GENOMIC DNA]</scope>
    <source>
        <strain evidence="14">K20</strain>
    </source>
</reference>
<accession>A0ABS7YPX1</accession>
<dbReference type="Gene3D" id="3.40.50.720">
    <property type="entry name" value="NAD(P)-binding Rossmann-like Domain"/>
    <property type="match status" value="1"/>
</dbReference>
<dbReference type="InterPro" id="IPR008927">
    <property type="entry name" value="6-PGluconate_DH-like_C_sf"/>
</dbReference>
<evidence type="ECO:0000256" key="2">
    <source>
        <dbReference type="ARBA" id="ARBA00007870"/>
    </source>
</evidence>
<keyword evidence="6 10" id="KW-0521">NADP</keyword>
<keyword evidence="14" id="KW-1185">Reference proteome</keyword>
<dbReference type="NCBIfam" id="NF005087">
    <property type="entry name" value="PRK06522.1-1"/>
    <property type="match status" value="1"/>
</dbReference>
<evidence type="ECO:0000256" key="1">
    <source>
        <dbReference type="ARBA" id="ARBA00004994"/>
    </source>
</evidence>
<dbReference type="SUPFAM" id="SSF51735">
    <property type="entry name" value="NAD(P)-binding Rossmann-fold domains"/>
    <property type="match status" value="1"/>
</dbReference>
<sequence>MNIVVVGPGAIGSLWAYHLHQAGHRVSLWHHTPSQSGLYPLSLCTLAEDTLPTIDFTTNDTEALKTADLLLVTVKAWQLEPALLPLIQHLHPDTIIVCMQNGMGATDSVYEKIQHFPLVLATTTHGAFKTDAQQVCHSGLGQTMLGAANLSGEQCTFLAEVFNHALSEVLWVADIRGPLWNKLAINCVINPLTAIHQCPNGTLAEEQFRPTIKALLSEIVAVMRAEGMTTSEEELSARVAQVITATKANHSSMKQDIAQQRRTEIDFITGYLIQQAQQHHIAVPNNLRLFEQIKQMEQLWIQA</sequence>
<dbReference type="InterPro" id="IPR050838">
    <property type="entry name" value="Ketopantoate_reductase"/>
</dbReference>
<dbReference type="Pfam" id="PF08546">
    <property type="entry name" value="ApbA_C"/>
    <property type="match status" value="1"/>
</dbReference>
<evidence type="ECO:0000256" key="9">
    <source>
        <dbReference type="ARBA" id="ARBA00048793"/>
    </source>
</evidence>